<dbReference type="EMBL" id="CABFNS010000744">
    <property type="protein sequence ID" value="VUC26262.1"/>
    <property type="molecule type" value="Genomic_DNA"/>
</dbReference>
<reference evidence="3 4" key="1">
    <citation type="submission" date="2019-06" db="EMBL/GenBank/DDBJ databases">
        <authorList>
            <person name="Broberg M."/>
        </authorList>
    </citation>
    <scope>NUCLEOTIDE SEQUENCE [LARGE SCALE GENOMIC DNA]</scope>
</reference>
<feature type="domain" description="Condensation" evidence="2">
    <location>
        <begin position="1"/>
        <end position="143"/>
    </location>
</feature>
<dbReference type="PANTHER" id="PTHR45527:SF16">
    <property type="entry name" value="NONRIBOSOMAL PEPTIDE SYNTHASE ATNA-RELATED"/>
    <property type="match status" value="1"/>
</dbReference>
<dbReference type="InterPro" id="IPR023213">
    <property type="entry name" value="CAT-like_dom_sf"/>
</dbReference>
<evidence type="ECO:0000313" key="3">
    <source>
        <dbReference type="EMBL" id="VUC26262.1"/>
    </source>
</evidence>
<protein>
    <recommendedName>
        <fullName evidence="2">Condensation domain-containing protein</fullName>
    </recommendedName>
</protein>
<organism evidence="3 4">
    <name type="scientific">Bionectria ochroleuca</name>
    <name type="common">Gliocladium roseum</name>
    <dbReference type="NCBI Taxonomy" id="29856"/>
    <lineage>
        <taxon>Eukaryota</taxon>
        <taxon>Fungi</taxon>
        <taxon>Dikarya</taxon>
        <taxon>Ascomycota</taxon>
        <taxon>Pezizomycotina</taxon>
        <taxon>Sordariomycetes</taxon>
        <taxon>Hypocreomycetidae</taxon>
        <taxon>Hypocreales</taxon>
        <taxon>Bionectriaceae</taxon>
        <taxon>Clonostachys</taxon>
    </lineage>
</organism>
<dbReference type="SUPFAM" id="SSF52777">
    <property type="entry name" value="CoA-dependent acyltransferases"/>
    <property type="match status" value="1"/>
</dbReference>
<gene>
    <name evidence="3" type="ORF">CLO192961_LOCUS184493</name>
</gene>
<sequence>MVLSQLTNKQDVCFGYLASGRDLEVDGVEEVIGPLITTLVSRVDLSGATAKVLEKTRRNLLNHFGFQHVSLAKIQDGLGLRGEQLFNTSMTIRQAIHSTRAGDGQLRLESVSGNSTNEYNIGVAVELDGTATDVQLLYQSDVVGEVLALEAAEIFQMAIGFLMDSALSNEEKSLV</sequence>
<comment type="caution">
    <text evidence="3">The sequence shown here is derived from an EMBL/GenBank/DDBJ whole genome shotgun (WGS) entry which is preliminary data.</text>
</comment>
<dbReference type="InterPro" id="IPR001242">
    <property type="entry name" value="Condensation_dom"/>
</dbReference>
<dbReference type="Pfam" id="PF00668">
    <property type="entry name" value="Condensation"/>
    <property type="match status" value="1"/>
</dbReference>
<evidence type="ECO:0000313" key="4">
    <source>
        <dbReference type="Proteomes" id="UP000766486"/>
    </source>
</evidence>
<dbReference type="Gene3D" id="3.30.559.30">
    <property type="entry name" value="Nonribosomal peptide synthetase, condensation domain"/>
    <property type="match status" value="1"/>
</dbReference>
<proteinExistence type="predicted"/>
<dbReference type="Gene3D" id="3.30.559.10">
    <property type="entry name" value="Chloramphenicol acetyltransferase-like domain"/>
    <property type="match status" value="1"/>
</dbReference>
<dbReference type="PANTHER" id="PTHR45527">
    <property type="entry name" value="NONRIBOSOMAL PEPTIDE SYNTHETASE"/>
    <property type="match status" value="1"/>
</dbReference>
<keyword evidence="4" id="KW-1185">Reference proteome</keyword>
<evidence type="ECO:0000256" key="1">
    <source>
        <dbReference type="ARBA" id="ARBA00022598"/>
    </source>
</evidence>
<dbReference type="Proteomes" id="UP000766486">
    <property type="component" value="Unassembled WGS sequence"/>
</dbReference>
<name>A0ABY6U7I6_BIOOC</name>
<evidence type="ECO:0000259" key="2">
    <source>
        <dbReference type="Pfam" id="PF00668"/>
    </source>
</evidence>
<keyword evidence="1" id="KW-0436">Ligase</keyword>
<accession>A0ABY6U7I6</accession>